<organism evidence="1 2">
    <name type="scientific">Vanilla planifolia</name>
    <name type="common">Vanilla</name>
    <dbReference type="NCBI Taxonomy" id="51239"/>
    <lineage>
        <taxon>Eukaryota</taxon>
        <taxon>Viridiplantae</taxon>
        <taxon>Streptophyta</taxon>
        <taxon>Embryophyta</taxon>
        <taxon>Tracheophyta</taxon>
        <taxon>Spermatophyta</taxon>
        <taxon>Magnoliopsida</taxon>
        <taxon>Liliopsida</taxon>
        <taxon>Asparagales</taxon>
        <taxon>Orchidaceae</taxon>
        <taxon>Vanilloideae</taxon>
        <taxon>Vanilleae</taxon>
        <taxon>Vanilla</taxon>
    </lineage>
</organism>
<evidence type="ECO:0000313" key="2">
    <source>
        <dbReference type="Proteomes" id="UP000639772"/>
    </source>
</evidence>
<accession>A0A835P7F1</accession>
<protein>
    <submittedName>
        <fullName evidence="1">Uncharacterized protein</fullName>
    </submittedName>
</protein>
<dbReference type="AlphaFoldDB" id="A0A835P7F1"/>
<dbReference type="Proteomes" id="UP000639772">
    <property type="component" value="Unassembled WGS sequence"/>
</dbReference>
<evidence type="ECO:0000313" key="1">
    <source>
        <dbReference type="EMBL" id="KAG0446896.1"/>
    </source>
</evidence>
<sequence length="99" mass="10777">MAEGKVDLARISQPKPASEAFGGKGVSVGLLDEEKVLVGLDDSKDQLNSENSIPCLLSGYILKILKVRLEIMLHQGIVACKIPYLKELLQILCRKTLGD</sequence>
<comment type="caution">
    <text evidence="1">The sequence shown here is derived from an EMBL/GenBank/DDBJ whole genome shotgun (WGS) entry which is preliminary data.</text>
</comment>
<reference evidence="1 2" key="1">
    <citation type="journal article" date="2020" name="Nat. Food">
        <title>A phased Vanilla planifolia genome enables genetic improvement of flavour and production.</title>
        <authorList>
            <person name="Hasing T."/>
            <person name="Tang H."/>
            <person name="Brym M."/>
            <person name="Khazi F."/>
            <person name="Huang T."/>
            <person name="Chambers A.H."/>
        </authorList>
    </citation>
    <scope>NUCLEOTIDE SEQUENCE [LARGE SCALE GENOMIC DNA]</scope>
    <source>
        <tissue evidence="1">Leaf</tissue>
    </source>
</reference>
<name>A0A835P7F1_VANPL</name>
<dbReference type="EMBL" id="JADCNM010000530">
    <property type="protein sequence ID" value="KAG0446896.1"/>
    <property type="molecule type" value="Genomic_DNA"/>
</dbReference>
<gene>
    <name evidence="1" type="ORF">HPP92_028602</name>
</gene>
<proteinExistence type="predicted"/>